<dbReference type="KEGG" id="bse:Bsel_1573"/>
<feature type="compositionally biased region" description="Low complexity" evidence="1">
    <location>
        <begin position="95"/>
        <end position="104"/>
    </location>
</feature>
<feature type="region of interest" description="Disordered" evidence="1">
    <location>
        <begin position="86"/>
        <end position="157"/>
    </location>
</feature>
<dbReference type="HOGENOM" id="CLU_926397_0_0_9"/>
<organism evidence="2 3">
    <name type="scientific">Bacillus selenitireducens (strain ATCC 700615 / DSM 15326 / MLS10)</name>
    <dbReference type="NCBI Taxonomy" id="439292"/>
    <lineage>
        <taxon>Bacteria</taxon>
        <taxon>Bacillati</taxon>
        <taxon>Bacillota</taxon>
        <taxon>Bacilli</taxon>
        <taxon>Bacillales</taxon>
        <taxon>Bacillaceae</taxon>
        <taxon>Salisediminibacterium</taxon>
    </lineage>
</organism>
<evidence type="ECO:0000313" key="2">
    <source>
        <dbReference type="EMBL" id="ADH99084.1"/>
    </source>
</evidence>
<gene>
    <name evidence="2" type="ordered locus">Bsel_1573</name>
</gene>
<accession>D6XTE8</accession>
<dbReference type="AlphaFoldDB" id="D6XTE8"/>
<evidence type="ECO:0000313" key="3">
    <source>
        <dbReference type="Proteomes" id="UP000000271"/>
    </source>
</evidence>
<proteinExistence type="predicted"/>
<reference evidence="2" key="1">
    <citation type="submission" date="2009-10" db="EMBL/GenBank/DDBJ databases">
        <title>Complete sequence of Bacillus selenitireducens MLS10.</title>
        <authorList>
            <consortium name="US DOE Joint Genome Institute"/>
            <person name="Lucas S."/>
            <person name="Copeland A."/>
            <person name="Lapidus A."/>
            <person name="Glavina del Rio T."/>
            <person name="Dalin E."/>
            <person name="Tice H."/>
            <person name="Bruce D."/>
            <person name="Goodwin L."/>
            <person name="Pitluck S."/>
            <person name="Sims D."/>
            <person name="Brettin T."/>
            <person name="Detter J.C."/>
            <person name="Han C."/>
            <person name="Larimer F."/>
            <person name="Land M."/>
            <person name="Hauser L."/>
            <person name="Kyrpides N."/>
            <person name="Ovchinnikova G."/>
            <person name="Stolz J."/>
        </authorList>
    </citation>
    <scope>NUCLEOTIDE SEQUENCE [LARGE SCALE GENOMIC DNA]</scope>
    <source>
        <strain evidence="2">MLS10</strain>
    </source>
</reference>
<dbReference type="STRING" id="439292.Bsel_1573"/>
<feature type="compositionally biased region" description="Acidic residues" evidence="1">
    <location>
        <begin position="105"/>
        <end position="136"/>
    </location>
</feature>
<dbReference type="Proteomes" id="UP000000271">
    <property type="component" value="Chromosome"/>
</dbReference>
<sequence>MKRNQDESTEKLIRNMRLSPSKKAKEASFSMMRKGLSEMNNERGDSVEMNNRKNRQTWNARLAFIAAAAILFLLLINMDFLSPADDNQADEEHQNQAAENVNQENGEDADPEGDVNDAQNEGDAESIPDEENEQNEGSDRPPVKSITTYPEGGERTRDYQLLDEGVLPFTTYVREEWTVNVLENAGVRVDLVPDENDYDFGRITIRIGDEEADEKQFSDEMADYLGAFEEVEAYEPEEGMPFYEWLTEGYRYLDVQADTAGYSYLLHHDEVWIWLDSSHRLEFQEGWFDDDIFSRELQWR</sequence>
<keyword evidence="3" id="KW-1185">Reference proteome</keyword>
<protein>
    <submittedName>
        <fullName evidence="2">Uncharacterized protein</fullName>
    </submittedName>
</protein>
<dbReference type="RefSeq" id="WP_013172508.1">
    <property type="nucleotide sequence ID" value="NC_014219.1"/>
</dbReference>
<evidence type="ECO:0000256" key="1">
    <source>
        <dbReference type="SAM" id="MobiDB-lite"/>
    </source>
</evidence>
<dbReference type="OrthoDB" id="5637at2"/>
<dbReference type="EMBL" id="CP001791">
    <property type="protein sequence ID" value="ADH99084.1"/>
    <property type="molecule type" value="Genomic_DNA"/>
</dbReference>
<name>D6XTE8_BACIE</name>